<organism evidence="1 2">
    <name type="scientific">Eimeria maxima</name>
    <name type="common">Coccidian parasite</name>
    <dbReference type="NCBI Taxonomy" id="5804"/>
    <lineage>
        <taxon>Eukaryota</taxon>
        <taxon>Sar</taxon>
        <taxon>Alveolata</taxon>
        <taxon>Apicomplexa</taxon>
        <taxon>Conoidasida</taxon>
        <taxon>Coccidia</taxon>
        <taxon>Eucoccidiorida</taxon>
        <taxon>Eimeriorina</taxon>
        <taxon>Eimeriidae</taxon>
        <taxon>Eimeria</taxon>
    </lineage>
</organism>
<name>U6MDM3_EIMMA</name>
<protein>
    <submittedName>
        <fullName evidence="1">Uncharacterized protein</fullName>
    </submittedName>
</protein>
<dbReference type="AlphaFoldDB" id="U6MDM3"/>
<sequence length="409" mass="45292">MVATAETPLNIFLQNPKWWPPKNARTPCGSPEVSTQCSAREASQDRIQQLQTILSEASFEAVGLEATAESTLRDGNRDFSFEAAFGNDDHLRLQRVKDVPPCFAPFTRFNCNVTLVAQKFFNSAMGATVLCSGTAAVQESCARQMLKHAKPGEVVYVRHVMLTAPKCTNQQPFSYGFLVARLGCLPQEVRSLVQSERMPFGAILDRYGIRRSVETDSQLHAHLNSNFFCVGDHLPNGEKHCYTSQKAEGKGLQGENLTRFRLKTSGDCQCKVLPEGSSCTFGRLTTVWCNGQPAARVVELLNERFVLLSLILAEKEHKQMVEAENTEVPHLAEATNSSIGASFQSRLAFLKGRCLMSVALCPVHYKLLPRPHVNQESLMLQKIPNEGCRLCGSKSCSTDFHSVYTADLQ</sequence>
<dbReference type="Proteomes" id="UP000030763">
    <property type="component" value="Unassembled WGS sequence"/>
</dbReference>
<dbReference type="EMBL" id="HG722021">
    <property type="protein sequence ID" value="CDJ61158.1"/>
    <property type="molecule type" value="Genomic_DNA"/>
</dbReference>
<dbReference type="GeneID" id="25337850"/>
<reference evidence="1" key="2">
    <citation type="submission" date="2013-10" db="EMBL/GenBank/DDBJ databases">
        <authorList>
            <person name="Aslett M."/>
        </authorList>
    </citation>
    <scope>NUCLEOTIDE SEQUENCE [LARGE SCALE GENOMIC DNA]</scope>
    <source>
        <strain evidence="1">Weybridge</strain>
    </source>
</reference>
<dbReference type="VEuPathDB" id="ToxoDB:EMWEY_00038640"/>
<evidence type="ECO:0000313" key="2">
    <source>
        <dbReference type="Proteomes" id="UP000030763"/>
    </source>
</evidence>
<proteinExistence type="predicted"/>
<gene>
    <name evidence="1" type="ORF">EMWEY_00038640</name>
</gene>
<dbReference type="RefSeq" id="XP_013337808.1">
    <property type="nucleotide sequence ID" value="XM_013482354.1"/>
</dbReference>
<keyword evidence="2" id="KW-1185">Reference proteome</keyword>
<reference evidence="1" key="1">
    <citation type="submission" date="2013-10" db="EMBL/GenBank/DDBJ databases">
        <title>Genomic analysis of the causative agents of coccidiosis in chickens.</title>
        <authorList>
            <person name="Reid A.J."/>
            <person name="Blake D."/>
            <person name="Billington K."/>
            <person name="Browne H."/>
            <person name="Dunn M."/>
            <person name="Hung S."/>
            <person name="Kawahara F."/>
            <person name="Miranda-Saavedra D."/>
            <person name="Mourier T."/>
            <person name="Nagra H."/>
            <person name="Otto T.D."/>
            <person name="Rawlings N."/>
            <person name="Sanchez A."/>
            <person name="Sanders M."/>
            <person name="Subramaniam C."/>
            <person name="Tay Y."/>
            <person name="Dear P."/>
            <person name="Doerig C."/>
            <person name="Gruber A."/>
            <person name="Parkinson J."/>
            <person name="Shirley M."/>
            <person name="Wan K.L."/>
            <person name="Berriman M."/>
            <person name="Tomley F."/>
            <person name="Pain A."/>
        </authorList>
    </citation>
    <scope>NUCLEOTIDE SEQUENCE [LARGE SCALE GENOMIC DNA]</scope>
    <source>
        <strain evidence="1">Weybridge</strain>
    </source>
</reference>
<evidence type="ECO:0000313" key="1">
    <source>
        <dbReference type="EMBL" id="CDJ61158.1"/>
    </source>
</evidence>
<dbReference type="Gene3D" id="3.40.1410.10">
    <property type="entry name" value="Chorismate lyase-like"/>
    <property type="match status" value="1"/>
</dbReference>
<dbReference type="OrthoDB" id="333067at2759"/>
<dbReference type="OMA" id="TRFNCNV"/>
<dbReference type="SUPFAM" id="SSF64288">
    <property type="entry name" value="Chorismate lyase-like"/>
    <property type="match status" value="1"/>
</dbReference>
<accession>U6MDM3</accession>
<dbReference type="InterPro" id="IPR028978">
    <property type="entry name" value="Chorismate_lyase_/UTRA_dom_sf"/>
</dbReference>